<proteinExistence type="predicted"/>
<feature type="region of interest" description="Disordered" evidence="1">
    <location>
        <begin position="936"/>
        <end position="975"/>
    </location>
</feature>
<keyword evidence="5" id="KW-1185">Reference proteome</keyword>
<feature type="transmembrane region" description="Helical" evidence="2">
    <location>
        <begin position="21"/>
        <end position="42"/>
    </location>
</feature>
<dbReference type="Pfam" id="PF13116">
    <property type="entry name" value="YhdP"/>
    <property type="match status" value="1"/>
</dbReference>
<evidence type="ECO:0000256" key="2">
    <source>
        <dbReference type="SAM" id="Phobius"/>
    </source>
</evidence>
<keyword evidence="2" id="KW-0472">Membrane</keyword>
<dbReference type="PANTHER" id="PTHR38690:SF1">
    <property type="entry name" value="PROTEASE"/>
    <property type="match status" value="1"/>
</dbReference>
<accession>A0ABU3VS38</accession>
<feature type="domain" description="YhdP central" evidence="3">
    <location>
        <begin position="18"/>
        <end position="1348"/>
    </location>
</feature>
<dbReference type="Proteomes" id="UP001269819">
    <property type="component" value="Unassembled WGS sequence"/>
</dbReference>
<evidence type="ECO:0000313" key="4">
    <source>
        <dbReference type="EMBL" id="MDV2077084.1"/>
    </source>
</evidence>
<sequence length="1358" mass="148076">MARRDDRTESVSFLSRLLQRLSSLVGWLLVAVLVLLALFAAIGRQLAQNIGEFRPQLEAELSEVVGYPVTIGELEGRWRLLDPVLEARELALAAPNAVDAPLVRLDSLRIRLDTLSSLWRLRVVFEEFEADRLDLTLAQATSGRLHLDGLPDATVEEDVRVPIPADALTSGSQDWLPVLGRWLSDPAIRVTRVNLGLRTADQPVRHIEIPQLDLTYHAGLFSATGRAMRLGTTHQLASFNLLGRHFFRGDFTGQLYVDVNSGRLFDSLVSRYRWRGLGVEGFDAGGQAWLTFRDGTLEQLNGRLQVPFLQLRAQEESMAPVENLSLAFGWRGTVVPGQDSLLSGELHLQDVRWDWLGETVSGFNLRLKRRDGELSLQGQGVPVGPLARFSAGIGLLPVEASHALENYQPTGFLDDVSMRLPLTDEAAGFTLQARLRQVAVQPFDGAPALAGVNGQLQVGRDWGRVMLASEDLELGFPELFLDRWSFTDARAEVAWQLDGPLTRVWSEGLSLRYGEPTTPSGGQTELEGAFDLRLDQEGEDNLGLRVAVREGTASMLPEFVPARVVDPELYQWLATAIPEARIEEGVFYGHGIVSSGAPDYSFTSSMYYRFSDARVRYDSRWPEVAGVSGWVQVHDDRATVAVDRARTGGLALEPSRVELVPDGDELVLEVSTAADVTAPDIRHWLANSPLGELAGEAPDAIELAGDYHLDLDLTLPLTGPGEPQVSARVQTGNGKVGHPDSGLVWQQLRGDVTYRTGQGIVGEPFSAQLNGMPVTVGLEYREADDALVVSQSGSVSVTELSGLLALPPGLDTGLAGRFNYTARLNLASDAAPGVSLYSSLIGLASDWPMPLGKTSDAMAPLQAMLDWTPEGHLQLAGVWQDRLAFRLAWQDGEFDRGQLAMGSEQAELPPGEGIEVVGRVEEVPIDAWVDRVERLTSSLSPSPSPSPPPPDVDPELVGPPRPEMARATADTAASGTVPADTNALIERWLYGIQLSVGQLRVLGQAFPELDVAATFSDGVWSIDTRSDRAVGELRLPMDKQQTVSVRFPYLRLASPEEEAIAAIPAPLTSAEQVDAFRAMAMEGWPDISVVIDELAMDNRSLGRWSFLLVPDAKAVHVQSLSGVLGSLSFDGDLYWDIHDGRQLTRLQGDLHGQDLGDLAQMMGSEAPLRNEQTQLVLNLEWPGRPDEFTLTRLDGEVSVRLDEGVILERNNTALLFRLFNVLNADTLWRRLKLDFSDLYERGVAFDAISGTAELSDGTLSWAPELQIVGPSGAFKLSGSTDLVTETLDMRMVVVLPLTQNLPLAALLLGAAPPIGGALFVLDKVLGDPLSRLTSATYTVRGRWDNPVVELRNVFDTGD</sequence>
<keyword evidence="2" id="KW-1133">Transmembrane helix</keyword>
<evidence type="ECO:0000259" key="3">
    <source>
        <dbReference type="Pfam" id="PF13116"/>
    </source>
</evidence>
<dbReference type="InterPro" id="IPR011836">
    <property type="entry name" value="YhdP"/>
</dbReference>
<comment type="caution">
    <text evidence="4">The sequence shown here is derived from an EMBL/GenBank/DDBJ whole genome shotgun (WGS) entry which is preliminary data.</text>
</comment>
<evidence type="ECO:0000256" key="1">
    <source>
        <dbReference type="SAM" id="MobiDB-lite"/>
    </source>
</evidence>
<gene>
    <name evidence="4" type="ORF">RYS15_00240</name>
</gene>
<protein>
    <submittedName>
        <fullName evidence="4">YhdP family protein</fullName>
    </submittedName>
</protein>
<dbReference type="InterPro" id="IPR025263">
    <property type="entry name" value="YhdP_central"/>
</dbReference>
<keyword evidence="2" id="KW-0812">Transmembrane</keyword>
<organism evidence="4 5">
    <name type="scientific">Marinobacter xestospongiae</name>
    <dbReference type="NCBI Taxonomy" id="994319"/>
    <lineage>
        <taxon>Bacteria</taxon>
        <taxon>Pseudomonadati</taxon>
        <taxon>Pseudomonadota</taxon>
        <taxon>Gammaproteobacteria</taxon>
        <taxon>Pseudomonadales</taxon>
        <taxon>Marinobacteraceae</taxon>
        <taxon>Marinobacter</taxon>
    </lineage>
</organism>
<feature type="compositionally biased region" description="Pro residues" evidence="1">
    <location>
        <begin position="942"/>
        <end position="962"/>
    </location>
</feature>
<dbReference type="EMBL" id="JAWIIJ010000001">
    <property type="protein sequence ID" value="MDV2077084.1"/>
    <property type="molecule type" value="Genomic_DNA"/>
</dbReference>
<dbReference type="PANTHER" id="PTHR38690">
    <property type="entry name" value="PROTEASE-RELATED"/>
    <property type="match status" value="1"/>
</dbReference>
<dbReference type="RefSeq" id="WP_316972105.1">
    <property type="nucleotide sequence ID" value="NZ_JAWIIJ010000001.1"/>
</dbReference>
<name>A0ABU3VS38_9GAMM</name>
<evidence type="ECO:0000313" key="5">
    <source>
        <dbReference type="Proteomes" id="UP001269819"/>
    </source>
</evidence>
<reference evidence="4 5" key="1">
    <citation type="submission" date="2023-10" db="EMBL/GenBank/DDBJ databases">
        <title>Characteristics and mechanism of a salt-tolerant marine origin heterotrophic nitrifying- aerobic denitrifying bacteria Marinobacter xestospongiae HN1.</title>
        <authorList>
            <person name="Qi R."/>
        </authorList>
    </citation>
    <scope>NUCLEOTIDE SEQUENCE [LARGE SCALE GENOMIC DNA]</scope>
    <source>
        <strain evidence="4 5">HN1</strain>
    </source>
</reference>
<dbReference type="NCBIfam" id="TIGR02099">
    <property type="entry name" value="YhdP family protein"/>
    <property type="match status" value="1"/>
</dbReference>